<name>A0A0D8XC58_DICVI</name>
<dbReference type="AlphaFoldDB" id="A0A0D8XC58"/>
<dbReference type="Proteomes" id="UP000053766">
    <property type="component" value="Unassembled WGS sequence"/>
</dbReference>
<evidence type="ECO:0000313" key="2">
    <source>
        <dbReference type="Proteomes" id="UP000053766"/>
    </source>
</evidence>
<dbReference type="EMBL" id="KN716700">
    <property type="protein sequence ID" value="KJH42173.1"/>
    <property type="molecule type" value="Genomic_DNA"/>
</dbReference>
<gene>
    <name evidence="1" type="ORF">DICVIV_11842</name>
</gene>
<protein>
    <submittedName>
        <fullName evidence="1">Uncharacterized protein</fullName>
    </submittedName>
</protein>
<accession>A0A0D8XC58</accession>
<sequence length="111" mass="12837">MMKIKEDDYEDSDQSFGFTLVASRKFIWFSCDELFFRFDPPYLKKVVVSDTIIRFESIVYVLSALCQIRAAFRNTSSTLPSFYVFKAPRLSISLRNKRIEFVANMAVGPAP</sequence>
<reference evidence="1 2" key="1">
    <citation type="submission" date="2013-11" db="EMBL/GenBank/DDBJ databases">
        <title>Draft genome of the bovine lungworm Dictyocaulus viviparus.</title>
        <authorList>
            <person name="Mitreva M."/>
        </authorList>
    </citation>
    <scope>NUCLEOTIDE SEQUENCE [LARGE SCALE GENOMIC DNA]</scope>
    <source>
        <strain evidence="1 2">HannoverDv2000</strain>
    </source>
</reference>
<proteinExistence type="predicted"/>
<organism evidence="1 2">
    <name type="scientific">Dictyocaulus viviparus</name>
    <name type="common">Bovine lungworm</name>
    <dbReference type="NCBI Taxonomy" id="29172"/>
    <lineage>
        <taxon>Eukaryota</taxon>
        <taxon>Metazoa</taxon>
        <taxon>Ecdysozoa</taxon>
        <taxon>Nematoda</taxon>
        <taxon>Chromadorea</taxon>
        <taxon>Rhabditida</taxon>
        <taxon>Rhabditina</taxon>
        <taxon>Rhabditomorpha</taxon>
        <taxon>Strongyloidea</taxon>
        <taxon>Metastrongylidae</taxon>
        <taxon>Dictyocaulus</taxon>
    </lineage>
</organism>
<evidence type="ECO:0000313" key="1">
    <source>
        <dbReference type="EMBL" id="KJH42173.1"/>
    </source>
</evidence>
<keyword evidence="2" id="KW-1185">Reference proteome</keyword>
<reference evidence="2" key="2">
    <citation type="journal article" date="2016" name="Sci. Rep.">
        <title>Dictyocaulus viviparus genome, variome and transcriptome elucidate lungworm biology and support future intervention.</title>
        <authorList>
            <person name="McNulty S.N."/>
            <person name="Strube C."/>
            <person name="Rosa B.A."/>
            <person name="Martin J.C."/>
            <person name="Tyagi R."/>
            <person name="Choi Y.J."/>
            <person name="Wang Q."/>
            <person name="Hallsworth Pepin K."/>
            <person name="Zhang X."/>
            <person name="Ozersky P."/>
            <person name="Wilson R.K."/>
            <person name="Sternberg P.W."/>
            <person name="Gasser R.B."/>
            <person name="Mitreva M."/>
        </authorList>
    </citation>
    <scope>NUCLEOTIDE SEQUENCE [LARGE SCALE GENOMIC DNA]</scope>
    <source>
        <strain evidence="2">HannoverDv2000</strain>
    </source>
</reference>